<organism evidence="2 3">
    <name type="scientific">Phormidium pseudopriestleyi FRX01</name>
    <dbReference type="NCBI Taxonomy" id="1759528"/>
    <lineage>
        <taxon>Bacteria</taxon>
        <taxon>Bacillati</taxon>
        <taxon>Cyanobacteriota</taxon>
        <taxon>Cyanophyceae</taxon>
        <taxon>Oscillatoriophycideae</taxon>
        <taxon>Oscillatoriales</taxon>
        <taxon>Oscillatoriaceae</taxon>
        <taxon>Phormidium</taxon>
    </lineage>
</organism>
<dbReference type="InterPro" id="IPR038732">
    <property type="entry name" value="HpyO/CreE_NAD-binding"/>
</dbReference>
<evidence type="ECO:0000313" key="2">
    <source>
        <dbReference type="EMBL" id="MBO0350178.1"/>
    </source>
</evidence>
<feature type="domain" description="FAD-dependent urate hydroxylase HpyO/Asp monooxygenase CreE-like FAD/NAD(P)-binding" evidence="1">
    <location>
        <begin position="15"/>
        <end position="158"/>
    </location>
</feature>
<evidence type="ECO:0000313" key="3">
    <source>
        <dbReference type="Proteomes" id="UP000664844"/>
    </source>
</evidence>
<dbReference type="Pfam" id="PF13454">
    <property type="entry name" value="NAD_binding_9"/>
    <property type="match status" value="1"/>
</dbReference>
<proteinExistence type="predicted"/>
<dbReference type="SUPFAM" id="SSF51905">
    <property type="entry name" value="FAD/NAD(P)-binding domain"/>
    <property type="match status" value="1"/>
</dbReference>
<name>A0ABS3FST3_9CYAN</name>
<dbReference type="Proteomes" id="UP000664844">
    <property type="component" value="Unassembled WGS sequence"/>
</dbReference>
<evidence type="ECO:0000259" key="1">
    <source>
        <dbReference type="Pfam" id="PF13454"/>
    </source>
</evidence>
<dbReference type="GO" id="GO:0004497">
    <property type="term" value="F:monooxygenase activity"/>
    <property type="evidence" value="ECO:0007669"/>
    <property type="project" value="UniProtKB-KW"/>
</dbReference>
<reference evidence="2 3" key="1">
    <citation type="submission" date="2021-03" db="EMBL/GenBank/DDBJ databases">
        <title>Metabolic Capacity of the Antarctic Cyanobacterium Phormidium pseudopriestleyi that Sustains Oxygenic Photosynthesis in the Presence of Hydrogen Sulfide.</title>
        <authorList>
            <person name="Lumian J.E."/>
            <person name="Jungblut A.D."/>
            <person name="Dillon M.L."/>
            <person name="Hawes I."/>
            <person name="Doran P.T."/>
            <person name="Mackey T.J."/>
            <person name="Dick G.J."/>
            <person name="Grettenberger C.L."/>
            <person name="Sumner D.Y."/>
        </authorList>
    </citation>
    <scope>NUCLEOTIDE SEQUENCE [LARGE SCALE GENOMIC DNA]</scope>
    <source>
        <strain evidence="2 3">FRX01</strain>
    </source>
</reference>
<comment type="caution">
    <text evidence="2">The sequence shown here is derived from an EMBL/GenBank/DDBJ whole genome shotgun (WGS) entry which is preliminary data.</text>
</comment>
<protein>
    <submittedName>
        <fullName evidence="2">SidA/IucD/PvdA family monooxygenase</fullName>
    </submittedName>
</protein>
<dbReference type="PANTHER" id="PTHR38663">
    <property type="match status" value="1"/>
</dbReference>
<keyword evidence="2" id="KW-0503">Monooxygenase</keyword>
<keyword evidence="2" id="KW-0560">Oxidoreductase</keyword>
<dbReference type="PANTHER" id="PTHR38663:SF1">
    <property type="entry name" value="L-ORNITHINE N(5)-MONOOXYGENASE"/>
    <property type="match status" value="1"/>
</dbReference>
<gene>
    <name evidence="2" type="ORF">J0895_13860</name>
</gene>
<dbReference type="Gene3D" id="3.50.50.60">
    <property type="entry name" value="FAD/NAD(P)-binding domain"/>
    <property type="match status" value="1"/>
</dbReference>
<dbReference type="InterPro" id="IPR036188">
    <property type="entry name" value="FAD/NAD-bd_sf"/>
</dbReference>
<dbReference type="EMBL" id="JAFLQW010000370">
    <property type="protein sequence ID" value="MBO0350178.1"/>
    <property type="molecule type" value="Genomic_DNA"/>
</dbReference>
<feature type="non-terminal residue" evidence="2">
    <location>
        <position position="396"/>
    </location>
</feature>
<keyword evidence="3" id="KW-1185">Reference proteome</keyword>
<accession>A0ABS3FST3</accession>
<dbReference type="RefSeq" id="WP_207088667.1">
    <property type="nucleotide sequence ID" value="NZ_JAFLQW010000370.1"/>
</dbReference>
<sequence>MNIPSGSRLEKIDIAIVGAGPHALTLATHLLQKRKEMQGKFVVFDPSGRWLSQWSQQFAAQEILHLRSPAVHHPDPDPYSLRRFAQNRSQELFPPYDLPGTKLFEEFCQETIARWQLENAVIPAKVTGIESLSGSRGFRLEREGDSAVIARRVVMAAGGGRPSFPDWVQQIETDYPRDRLCHSQSVDLRQLQLRGDRILMIGGGLTSGHLALGATSRGARVTLMVKRRLQEKLFDAEPGWLGPKYLKGFVAESDWSRRWELIQQARNGGSMTPEVATRLRRESRNGNLVIQEECQVVRASWNSGEWQIVCNDGTNYTCDRIWLATGTKVDVTMDPLLAQVLISHPIPIVNGLPVLDEHLRWPGCELLIMGGLAALQVGPVARNLSGARMASDRIQP</sequence>